<reference evidence="3 4" key="1">
    <citation type="submission" date="2018-07" db="EMBL/GenBank/DDBJ databases">
        <title>Genome sequencing of Runella.</title>
        <authorList>
            <person name="Baek M.-G."/>
            <person name="Yi H."/>
        </authorList>
    </citation>
    <scope>NUCLEOTIDE SEQUENCE [LARGE SCALE GENOMIC DNA]</scope>
    <source>
        <strain evidence="3 4">HYN0085</strain>
    </source>
</reference>
<dbReference type="Proteomes" id="UP000251993">
    <property type="component" value="Chromosome"/>
</dbReference>
<dbReference type="EMBL" id="CP030850">
    <property type="protein sequence ID" value="AXE21081.1"/>
    <property type="molecule type" value="Genomic_DNA"/>
</dbReference>
<dbReference type="Gene3D" id="1.10.150.20">
    <property type="entry name" value="5' to 3' exonuclease, C-terminal subdomain"/>
    <property type="match status" value="1"/>
</dbReference>
<dbReference type="Pfam" id="PF14520">
    <property type="entry name" value="HHH_5"/>
    <property type="match status" value="1"/>
</dbReference>
<evidence type="ECO:0000256" key="1">
    <source>
        <dbReference type="SAM" id="Coils"/>
    </source>
</evidence>
<evidence type="ECO:0000313" key="4">
    <source>
        <dbReference type="Proteomes" id="UP000251993"/>
    </source>
</evidence>
<proteinExistence type="predicted"/>
<organism evidence="3 4">
    <name type="scientific">Runella rosea</name>
    <dbReference type="NCBI Taxonomy" id="2259595"/>
    <lineage>
        <taxon>Bacteria</taxon>
        <taxon>Pseudomonadati</taxon>
        <taxon>Bacteroidota</taxon>
        <taxon>Cytophagia</taxon>
        <taxon>Cytophagales</taxon>
        <taxon>Spirosomataceae</taxon>
        <taxon>Runella</taxon>
    </lineage>
</organism>
<gene>
    <name evidence="3" type="ORF">DR864_26765</name>
</gene>
<accession>A0A344TR10</accession>
<sequence>MYSHFNPFASGDAWWQHLLMLVIAAILGYIIGYISAKSKADSLRAELQALEIDIDECQQSKKEVIAVTPPVAKAAAVVAPLPTPAVVTTPDDLKVVEGIGPKIEKLLNQEGILTFAQLAEASPERIKEILVAAGTRYVMHNPATWPEQSALARDGQWDALKTWQDELNKGRTH</sequence>
<feature type="transmembrane region" description="Helical" evidence="2">
    <location>
        <begin position="14"/>
        <end position="34"/>
    </location>
</feature>
<dbReference type="OrthoDB" id="9807941at2"/>
<dbReference type="RefSeq" id="WP_114069843.1">
    <property type="nucleotide sequence ID" value="NZ_CP030850.1"/>
</dbReference>
<keyword evidence="2" id="KW-0472">Membrane</keyword>
<dbReference type="KEGG" id="run:DR864_26765"/>
<evidence type="ECO:0000313" key="3">
    <source>
        <dbReference type="EMBL" id="AXE21081.1"/>
    </source>
</evidence>
<protein>
    <recommendedName>
        <fullName evidence="5">DUF4332 domain-containing protein</fullName>
    </recommendedName>
</protein>
<feature type="coiled-coil region" evidence="1">
    <location>
        <begin position="33"/>
        <end position="60"/>
    </location>
</feature>
<keyword evidence="4" id="KW-1185">Reference proteome</keyword>
<keyword evidence="2" id="KW-1133">Transmembrane helix</keyword>
<keyword evidence="1" id="KW-0175">Coiled coil</keyword>
<name>A0A344TR10_9BACT</name>
<keyword evidence="2" id="KW-0812">Transmembrane</keyword>
<evidence type="ECO:0008006" key="5">
    <source>
        <dbReference type="Google" id="ProtNLM"/>
    </source>
</evidence>
<evidence type="ECO:0000256" key="2">
    <source>
        <dbReference type="SAM" id="Phobius"/>
    </source>
</evidence>
<dbReference type="AlphaFoldDB" id="A0A344TR10"/>